<dbReference type="PANTHER" id="PTHR43826:SF3">
    <property type="entry name" value="GLUCOSE-6-PHOSPHATE EXCHANGER SLC37A4"/>
    <property type="match status" value="1"/>
</dbReference>
<comment type="caution">
    <text evidence="8">The sequence shown here is derived from an EMBL/GenBank/DDBJ whole genome shotgun (WGS) entry which is preliminary data.</text>
</comment>
<evidence type="ECO:0000313" key="9">
    <source>
        <dbReference type="Proteomes" id="UP000828390"/>
    </source>
</evidence>
<dbReference type="InterPro" id="IPR020846">
    <property type="entry name" value="MFS_dom"/>
</dbReference>
<dbReference type="GO" id="GO:0005789">
    <property type="term" value="C:endoplasmic reticulum membrane"/>
    <property type="evidence" value="ECO:0007669"/>
    <property type="project" value="TreeGrafter"/>
</dbReference>
<dbReference type="Gene3D" id="1.20.1250.20">
    <property type="entry name" value="MFS general substrate transporter like domains"/>
    <property type="match status" value="2"/>
</dbReference>
<feature type="transmembrane region" description="Helical" evidence="6">
    <location>
        <begin position="299"/>
        <end position="316"/>
    </location>
</feature>
<evidence type="ECO:0000256" key="5">
    <source>
        <dbReference type="SAM" id="MobiDB-lite"/>
    </source>
</evidence>
<keyword evidence="9" id="KW-1185">Reference proteome</keyword>
<dbReference type="GO" id="GO:0035435">
    <property type="term" value="P:phosphate ion transmembrane transport"/>
    <property type="evidence" value="ECO:0007669"/>
    <property type="project" value="TreeGrafter"/>
</dbReference>
<dbReference type="InterPro" id="IPR036259">
    <property type="entry name" value="MFS_trans_sf"/>
</dbReference>
<accession>A0A9D4MR99</accession>
<feature type="transmembrane region" description="Helical" evidence="6">
    <location>
        <begin position="96"/>
        <end position="119"/>
    </location>
</feature>
<name>A0A9D4MR99_DREPO</name>
<evidence type="ECO:0000259" key="7">
    <source>
        <dbReference type="PROSITE" id="PS50850"/>
    </source>
</evidence>
<sequence>MKAEVVFASLYIGYMLNIFAKRCVTFALPDIIKSEGFSKDDLGMILSGQMLAYAIGKFVAGLLIDSVSPALVLSLGYICSGVTVLLFASVPKSMWLYALLWILNGFATSPAWPSSAVIMKKWFSPEQFGTAWSLLSTSINMAGTLGPLLTAFLATYSGWRSSLLLPGSLLLGFGFLTLIFMKNAPEGSSHEHLDKGKPSENSKTKEASDTMSKRDLFWLPGYRGICFTYLIISTVQFGTMQWGPVYLVQDLGHSIIVGNSFISSLEIGGICGSVIAGYSSDHFLTKWKSRKLASRFSRQYVIGLFALGLAIFLNLLKTCVTSSSSM</sequence>
<protein>
    <recommendedName>
        <fullName evidence="7">Major facilitator superfamily (MFS) profile domain-containing protein</fullName>
    </recommendedName>
</protein>
<dbReference type="PANTHER" id="PTHR43826">
    <property type="entry name" value="GLUCOSE-6-PHOSPHATE EXCHANGER SLC37A4"/>
    <property type="match status" value="1"/>
</dbReference>
<dbReference type="Pfam" id="PF07690">
    <property type="entry name" value="MFS_1"/>
    <property type="match status" value="1"/>
</dbReference>
<keyword evidence="2 6" id="KW-0812">Transmembrane</keyword>
<evidence type="ECO:0000256" key="1">
    <source>
        <dbReference type="ARBA" id="ARBA00004127"/>
    </source>
</evidence>
<dbReference type="AlphaFoldDB" id="A0A9D4MR99"/>
<keyword evidence="3 6" id="KW-1133">Transmembrane helix</keyword>
<evidence type="ECO:0000256" key="3">
    <source>
        <dbReference type="ARBA" id="ARBA00022989"/>
    </source>
</evidence>
<dbReference type="GO" id="GO:0061513">
    <property type="term" value="F:glucose 6-phosphate:phosphate antiporter activity"/>
    <property type="evidence" value="ECO:0007669"/>
    <property type="project" value="TreeGrafter"/>
</dbReference>
<dbReference type="InterPro" id="IPR051337">
    <property type="entry name" value="OPA_Antiporter"/>
</dbReference>
<feature type="transmembrane region" description="Helical" evidence="6">
    <location>
        <begin position="71"/>
        <end position="90"/>
    </location>
</feature>
<proteinExistence type="predicted"/>
<dbReference type="SUPFAM" id="SSF103473">
    <property type="entry name" value="MFS general substrate transporter"/>
    <property type="match status" value="1"/>
</dbReference>
<gene>
    <name evidence="8" type="ORF">DPMN_006335</name>
</gene>
<evidence type="ECO:0000313" key="8">
    <source>
        <dbReference type="EMBL" id="KAH3882397.1"/>
    </source>
</evidence>
<reference evidence="8" key="1">
    <citation type="journal article" date="2019" name="bioRxiv">
        <title>The Genome of the Zebra Mussel, Dreissena polymorpha: A Resource for Invasive Species Research.</title>
        <authorList>
            <person name="McCartney M.A."/>
            <person name="Auch B."/>
            <person name="Kono T."/>
            <person name="Mallez S."/>
            <person name="Zhang Y."/>
            <person name="Obille A."/>
            <person name="Becker A."/>
            <person name="Abrahante J.E."/>
            <person name="Garbe J."/>
            <person name="Badalamenti J.P."/>
            <person name="Herman A."/>
            <person name="Mangelson H."/>
            <person name="Liachko I."/>
            <person name="Sullivan S."/>
            <person name="Sone E.D."/>
            <person name="Koren S."/>
            <person name="Silverstein K.A.T."/>
            <person name="Beckman K.B."/>
            <person name="Gohl D.M."/>
        </authorList>
    </citation>
    <scope>NUCLEOTIDE SEQUENCE</scope>
    <source>
        <strain evidence="8">Duluth1</strain>
        <tissue evidence="8">Whole animal</tissue>
    </source>
</reference>
<feature type="transmembrane region" description="Helical" evidence="6">
    <location>
        <begin position="163"/>
        <end position="181"/>
    </location>
</feature>
<evidence type="ECO:0000256" key="6">
    <source>
        <dbReference type="SAM" id="Phobius"/>
    </source>
</evidence>
<dbReference type="InterPro" id="IPR011701">
    <property type="entry name" value="MFS"/>
</dbReference>
<dbReference type="Proteomes" id="UP000828390">
    <property type="component" value="Unassembled WGS sequence"/>
</dbReference>
<organism evidence="8 9">
    <name type="scientific">Dreissena polymorpha</name>
    <name type="common">Zebra mussel</name>
    <name type="synonym">Mytilus polymorpha</name>
    <dbReference type="NCBI Taxonomy" id="45954"/>
    <lineage>
        <taxon>Eukaryota</taxon>
        <taxon>Metazoa</taxon>
        <taxon>Spiralia</taxon>
        <taxon>Lophotrochozoa</taxon>
        <taxon>Mollusca</taxon>
        <taxon>Bivalvia</taxon>
        <taxon>Autobranchia</taxon>
        <taxon>Heteroconchia</taxon>
        <taxon>Euheterodonta</taxon>
        <taxon>Imparidentia</taxon>
        <taxon>Neoheterodontei</taxon>
        <taxon>Myida</taxon>
        <taxon>Dreissenoidea</taxon>
        <taxon>Dreissenidae</taxon>
        <taxon>Dreissena</taxon>
    </lineage>
</organism>
<feature type="region of interest" description="Disordered" evidence="5">
    <location>
        <begin position="189"/>
        <end position="208"/>
    </location>
</feature>
<evidence type="ECO:0000256" key="2">
    <source>
        <dbReference type="ARBA" id="ARBA00022692"/>
    </source>
</evidence>
<reference evidence="8" key="2">
    <citation type="submission" date="2020-11" db="EMBL/GenBank/DDBJ databases">
        <authorList>
            <person name="McCartney M.A."/>
            <person name="Auch B."/>
            <person name="Kono T."/>
            <person name="Mallez S."/>
            <person name="Becker A."/>
            <person name="Gohl D.M."/>
            <person name="Silverstein K.A.T."/>
            <person name="Koren S."/>
            <person name="Bechman K.B."/>
            <person name="Herman A."/>
            <person name="Abrahante J.E."/>
            <person name="Garbe J."/>
        </authorList>
    </citation>
    <scope>NUCLEOTIDE SEQUENCE</scope>
    <source>
        <strain evidence="8">Duluth1</strain>
        <tissue evidence="8">Whole animal</tissue>
    </source>
</reference>
<feature type="non-terminal residue" evidence="8">
    <location>
        <position position="326"/>
    </location>
</feature>
<dbReference type="PROSITE" id="PS50850">
    <property type="entry name" value="MFS"/>
    <property type="match status" value="1"/>
</dbReference>
<dbReference type="EMBL" id="JAIWYP010000001">
    <property type="protein sequence ID" value="KAH3882397.1"/>
    <property type="molecule type" value="Genomic_DNA"/>
</dbReference>
<feature type="transmembrane region" description="Helical" evidence="6">
    <location>
        <begin position="255"/>
        <end position="278"/>
    </location>
</feature>
<feature type="transmembrane region" description="Helical" evidence="6">
    <location>
        <begin position="44"/>
        <end position="64"/>
    </location>
</feature>
<feature type="domain" description="Major facilitator superfamily (MFS) profile" evidence="7">
    <location>
        <begin position="6"/>
        <end position="326"/>
    </location>
</feature>
<evidence type="ECO:0000256" key="4">
    <source>
        <dbReference type="ARBA" id="ARBA00023136"/>
    </source>
</evidence>
<keyword evidence="4 6" id="KW-0472">Membrane</keyword>
<comment type="subcellular location">
    <subcellularLocation>
        <location evidence="1">Endomembrane system</location>
        <topology evidence="1">Multi-pass membrane protein</topology>
    </subcellularLocation>
</comment>
<feature type="transmembrane region" description="Helical" evidence="6">
    <location>
        <begin position="131"/>
        <end position="157"/>
    </location>
</feature>
<feature type="transmembrane region" description="Helical" evidence="6">
    <location>
        <begin position="216"/>
        <end position="235"/>
    </location>
</feature>